<dbReference type="GO" id="GO:0004665">
    <property type="term" value="F:prephenate dehydrogenase (NADP+) activity"/>
    <property type="evidence" value="ECO:0007669"/>
    <property type="project" value="UniProtKB-EC"/>
</dbReference>
<dbReference type="SUPFAM" id="SSF48179">
    <property type="entry name" value="6-phosphogluconate dehydrogenase C-terminal domain-like"/>
    <property type="match status" value="2"/>
</dbReference>
<protein>
    <submittedName>
        <fullName evidence="3">Prephenate dehydrogenase (NADP(+))</fullName>
        <ecNumber evidence="3">1.3.1.13</ecNumber>
    </submittedName>
</protein>
<dbReference type="InterPro" id="IPR050812">
    <property type="entry name" value="Preph/Arog_dehydrog"/>
</dbReference>
<evidence type="ECO:0000313" key="4">
    <source>
        <dbReference type="Proteomes" id="UP001219933"/>
    </source>
</evidence>
<dbReference type="EMBL" id="CP119879">
    <property type="protein sequence ID" value="WFD35479.1"/>
    <property type="molecule type" value="Genomic_DNA"/>
</dbReference>
<proteinExistence type="predicted"/>
<dbReference type="Gene3D" id="3.40.50.720">
    <property type="entry name" value="NAD(P)-binding Rossmann-like Domain"/>
    <property type="match status" value="1"/>
</dbReference>
<dbReference type="Proteomes" id="UP001219933">
    <property type="component" value="Chromosome 3"/>
</dbReference>
<dbReference type="InterPro" id="IPR008927">
    <property type="entry name" value="6-PGluconate_DH-like_C_sf"/>
</dbReference>
<reference evidence="3" key="1">
    <citation type="submission" date="2023-03" db="EMBL/GenBank/DDBJ databases">
        <title>Mating type loci evolution in Malassezia.</title>
        <authorList>
            <person name="Coelho M.A."/>
        </authorList>
    </citation>
    <scope>NUCLEOTIDE SEQUENCE</scope>
    <source>
        <strain evidence="3">CBS 11721</strain>
    </source>
</reference>
<organism evidence="3 4">
    <name type="scientific">Malassezia cuniculi</name>
    <dbReference type="NCBI Taxonomy" id="948313"/>
    <lineage>
        <taxon>Eukaryota</taxon>
        <taxon>Fungi</taxon>
        <taxon>Dikarya</taxon>
        <taxon>Basidiomycota</taxon>
        <taxon>Ustilaginomycotina</taxon>
        <taxon>Malasseziomycetes</taxon>
        <taxon>Malasseziales</taxon>
        <taxon>Malasseziaceae</taxon>
        <taxon>Malassezia</taxon>
    </lineage>
</organism>
<evidence type="ECO:0000259" key="2">
    <source>
        <dbReference type="PROSITE" id="PS51176"/>
    </source>
</evidence>
<dbReference type="InterPro" id="IPR036291">
    <property type="entry name" value="NAD(P)-bd_dom_sf"/>
</dbReference>
<dbReference type="SUPFAM" id="SSF51735">
    <property type="entry name" value="NAD(P)-binding Rossmann-fold domains"/>
    <property type="match status" value="1"/>
</dbReference>
<dbReference type="PROSITE" id="PS51176">
    <property type="entry name" value="PDH_ADH"/>
    <property type="match status" value="1"/>
</dbReference>
<dbReference type="AlphaFoldDB" id="A0AAF0EVT6"/>
<dbReference type="GO" id="GO:0006571">
    <property type="term" value="P:tyrosine biosynthetic process"/>
    <property type="evidence" value="ECO:0007669"/>
    <property type="project" value="InterPro"/>
</dbReference>
<accession>A0AAF0EVT6</accession>
<dbReference type="PANTHER" id="PTHR21363:SF0">
    <property type="entry name" value="PREPHENATE DEHYDROGENASE [NADP(+)]"/>
    <property type="match status" value="1"/>
</dbReference>
<dbReference type="GO" id="GO:0008977">
    <property type="term" value="F:prephenate dehydrogenase (NAD+) activity"/>
    <property type="evidence" value="ECO:0007669"/>
    <property type="project" value="InterPro"/>
</dbReference>
<dbReference type="Gene3D" id="1.10.3660.10">
    <property type="entry name" value="6-phosphogluconate dehydrogenase C-terminal like domain"/>
    <property type="match status" value="2"/>
</dbReference>
<evidence type="ECO:0000256" key="1">
    <source>
        <dbReference type="ARBA" id="ARBA00023002"/>
    </source>
</evidence>
<dbReference type="EC" id="1.3.1.13" evidence="3"/>
<name>A0AAF0EVT6_9BASI</name>
<evidence type="ECO:0000313" key="3">
    <source>
        <dbReference type="EMBL" id="WFD35479.1"/>
    </source>
</evidence>
<dbReference type="InterPro" id="IPR003099">
    <property type="entry name" value="Prephen_DH"/>
</dbReference>
<dbReference type="PANTHER" id="PTHR21363">
    <property type="entry name" value="PREPHENATE DEHYDROGENASE"/>
    <property type="match status" value="1"/>
</dbReference>
<sequence length="437" mass="48872">MGDMGRLYAARMRADGWEHVNVCDRPENFDALRKDLSGTGIHVFSDGHQVARRSDFCMFAVEVVNMDRVVAEYGPSMKVGAIVSGQSSVKAPEKEAFDKHLPDDVHIISCHSLHGPNVDPTGQPLVLIRYKATDEKMQLAERILGALHSRFVYMSYEEHDTITANTQATTHAAFLSMGTAWSMEKQYPWETGMYPGGIETVKINLCLRIYGAKWHVYAGLAILNPAAKIQVTQYATSATDLFKMMVSGDYDALVARVFAARRAVFGWKDDEDGEHEASAPRRKPILMSDSMLDRFHMAAVAASPGMDDEQQPSRTIPNSHLSLLAIADSWNVLGIDPYHHLELAATPIFRLWIGVTEYLFRSPTRLLAACRAALDHKMYRADDTEFVVAARGWAQAVQFGDYDAYFKRFESTRQFFEPRLAEANRVGAEMLKVLAAP</sequence>
<keyword evidence="4" id="KW-1185">Reference proteome</keyword>
<gene>
    <name evidence="3" type="primary">TYR1</name>
    <name evidence="3" type="ORF">MCUN1_002335</name>
</gene>
<keyword evidence="1 3" id="KW-0560">Oxidoreductase</keyword>
<dbReference type="GO" id="GO:0070403">
    <property type="term" value="F:NAD+ binding"/>
    <property type="evidence" value="ECO:0007669"/>
    <property type="project" value="TreeGrafter"/>
</dbReference>
<feature type="domain" description="Prephenate/arogenate dehydrogenase" evidence="2">
    <location>
        <begin position="1"/>
        <end position="275"/>
    </location>
</feature>